<comment type="caution">
    <text evidence="2">The sequence shown here is derived from an EMBL/GenBank/DDBJ whole genome shotgun (WGS) entry which is preliminary data.</text>
</comment>
<keyword evidence="3" id="KW-1185">Reference proteome</keyword>
<sequence length="350" mass="38924">MKKVVLLVVGALLVLSTQAQYVTKSAKVDLPKSKSVESSENLKSGGFKKYDFSIRFYDYCQAMIEKDKSYADSILSHYTFIEIKTGDVLEPDMDRWHFMSGAIWYDKGGELVDTTSIQYQRGIKAGLNMSKYKNATRLDLSGNGYNDIIPTCIIDYFNNLYKGKTYICDGIANGLISPTTKYKLTCTGVSLSDGYYYLKSNQPLMLCAMFDDIAVPINGIKADYNFISQFKEYFPTLGGTFRLIPVDKYKGELKTSVLPGEAATIARKAGAASSKLKVGKIEVGMTLEQARLIMTNTWYEIKSDGAKQGVDPRILALSGGGRVVIIEVDPSDKITKIYRDAVYYVGDVLR</sequence>
<organism evidence="2 3">
    <name type="scientific">Bacteroides gallinaceum</name>
    <dbReference type="NCBI Taxonomy" id="1462571"/>
    <lineage>
        <taxon>Bacteria</taxon>
        <taxon>Pseudomonadati</taxon>
        <taxon>Bacteroidota</taxon>
        <taxon>Bacteroidia</taxon>
        <taxon>Bacteroidales</taxon>
        <taxon>Bacteroidaceae</taxon>
        <taxon>Bacteroides</taxon>
    </lineage>
</organism>
<keyword evidence="1" id="KW-0732">Signal</keyword>
<feature type="signal peptide" evidence="1">
    <location>
        <begin position="1"/>
        <end position="21"/>
    </location>
</feature>
<dbReference type="Proteomes" id="UP001167871">
    <property type="component" value="Unassembled WGS sequence"/>
</dbReference>
<reference evidence="2" key="2">
    <citation type="submission" date="2024-05" db="EMBL/GenBank/DDBJ databases">
        <title>Identification and characterization of horizontal gene transfer across gut microbiota members of farm animals based on homology search.</title>
        <authorList>
            <person name="Schwarzerova J."/>
            <person name="Nykrynova M."/>
            <person name="Jureckova K."/>
            <person name="Cejkova D."/>
            <person name="Rychlik I."/>
        </authorList>
    </citation>
    <scope>NUCLEOTIDE SEQUENCE</scope>
    <source>
        <strain evidence="2">84_SSukc20</strain>
    </source>
</reference>
<feature type="chain" id="PRO_5047335025" evidence="1">
    <location>
        <begin position="22"/>
        <end position="350"/>
    </location>
</feature>
<evidence type="ECO:0000313" key="3">
    <source>
        <dbReference type="Proteomes" id="UP001167871"/>
    </source>
</evidence>
<name>A0ABT7XB22_9BACE</name>
<accession>A0ABT7XB22</accession>
<protein>
    <submittedName>
        <fullName evidence="2">Uncharacterized protein</fullName>
    </submittedName>
</protein>
<reference evidence="2" key="1">
    <citation type="submission" date="2023-06" db="EMBL/GenBank/DDBJ databases">
        <authorList>
            <person name="Zeman M."/>
            <person name="Kubasova T."/>
            <person name="Jahodarova E."/>
            <person name="Nykrynova M."/>
            <person name="Rychlik I."/>
        </authorList>
    </citation>
    <scope>NUCLEOTIDE SEQUENCE</scope>
    <source>
        <strain evidence="2">84_SSukc20</strain>
    </source>
</reference>
<dbReference type="EMBL" id="JAUEII010000101">
    <property type="protein sequence ID" value="MDN0051291.1"/>
    <property type="molecule type" value="Genomic_DNA"/>
</dbReference>
<gene>
    <name evidence="2" type="ORF">QVO10_18305</name>
</gene>
<evidence type="ECO:0000313" key="2">
    <source>
        <dbReference type="EMBL" id="MDN0051291.1"/>
    </source>
</evidence>
<evidence type="ECO:0000256" key="1">
    <source>
        <dbReference type="SAM" id="SignalP"/>
    </source>
</evidence>
<proteinExistence type="predicted"/>
<dbReference type="RefSeq" id="WP_301935301.1">
    <property type="nucleotide sequence ID" value="NZ_JAUEII010000101.1"/>
</dbReference>